<evidence type="ECO:0000313" key="3">
    <source>
        <dbReference type="Proteomes" id="UP000823405"/>
    </source>
</evidence>
<dbReference type="EMBL" id="JAAAIN010006378">
    <property type="protein sequence ID" value="KAG0270919.1"/>
    <property type="molecule type" value="Genomic_DNA"/>
</dbReference>
<proteinExistence type="predicted"/>
<evidence type="ECO:0000256" key="1">
    <source>
        <dbReference type="SAM" id="MobiDB-lite"/>
    </source>
</evidence>
<sequence length="53" mass="5741">MEQQSATTTPVKELSVKSLQKTLPIPPKEQSAADSNNDIATNNTIRRSPAYGL</sequence>
<organism evidence="2 3">
    <name type="scientific">Linnemannia gamsii</name>
    <dbReference type="NCBI Taxonomy" id="64522"/>
    <lineage>
        <taxon>Eukaryota</taxon>
        <taxon>Fungi</taxon>
        <taxon>Fungi incertae sedis</taxon>
        <taxon>Mucoromycota</taxon>
        <taxon>Mortierellomycotina</taxon>
        <taxon>Mortierellomycetes</taxon>
        <taxon>Mortierellales</taxon>
        <taxon>Mortierellaceae</taxon>
        <taxon>Linnemannia</taxon>
    </lineage>
</organism>
<accession>A0A9P6UDC1</accession>
<reference evidence="2" key="1">
    <citation type="journal article" date="2020" name="Fungal Divers.">
        <title>Resolving the Mortierellaceae phylogeny through synthesis of multi-gene phylogenetics and phylogenomics.</title>
        <authorList>
            <person name="Vandepol N."/>
            <person name="Liber J."/>
            <person name="Desiro A."/>
            <person name="Na H."/>
            <person name="Kennedy M."/>
            <person name="Barry K."/>
            <person name="Grigoriev I.V."/>
            <person name="Miller A.N."/>
            <person name="O'Donnell K."/>
            <person name="Stajich J.E."/>
            <person name="Bonito G."/>
        </authorList>
    </citation>
    <scope>NUCLEOTIDE SEQUENCE</scope>
    <source>
        <strain evidence="2">NVP60</strain>
    </source>
</reference>
<feature type="region of interest" description="Disordered" evidence="1">
    <location>
        <begin position="1"/>
        <end position="53"/>
    </location>
</feature>
<feature type="non-terminal residue" evidence="2">
    <location>
        <position position="53"/>
    </location>
</feature>
<gene>
    <name evidence="2" type="ORF">BGZ97_011384</name>
</gene>
<name>A0A9P6UDC1_9FUNG</name>
<dbReference type="Proteomes" id="UP000823405">
    <property type="component" value="Unassembled WGS sequence"/>
</dbReference>
<comment type="caution">
    <text evidence="2">The sequence shown here is derived from an EMBL/GenBank/DDBJ whole genome shotgun (WGS) entry which is preliminary data.</text>
</comment>
<dbReference type="AlphaFoldDB" id="A0A9P6UDC1"/>
<feature type="compositionally biased region" description="Polar residues" evidence="1">
    <location>
        <begin position="1"/>
        <end position="10"/>
    </location>
</feature>
<evidence type="ECO:0000313" key="2">
    <source>
        <dbReference type="EMBL" id="KAG0270919.1"/>
    </source>
</evidence>
<protein>
    <submittedName>
        <fullName evidence="2">Uncharacterized protein</fullName>
    </submittedName>
</protein>
<feature type="compositionally biased region" description="Polar residues" evidence="1">
    <location>
        <begin position="32"/>
        <end position="46"/>
    </location>
</feature>
<keyword evidence="3" id="KW-1185">Reference proteome</keyword>